<dbReference type="OrthoDB" id="1668230at2759"/>
<dbReference type="InParanoid" id="A0A2P6MRZ9"/>
<keyword evidence="2" id="KW-1185">Reference proteome</keyword>
<name>A0A2P6MRZ9_9EUKA</name>
<gene>
    <name evidence="1" type="ORF">PROFUN_16189</name>
</gene>
<organism evidence="1 2">
    <name type="scientific">Planoprotostelium fungivorum</name>
    <dbReference type="NCBI Taxonomy" id="1890364"/>
    <lineage>
        <taxon>Eukaryota</taxon>
        <taxon>Amoebozoa</taxon>
        <taxon>Evosea</taxon>
        <taxon>Variosea</taxon>
        <taxon>Cavosteliida</taxon>
        <taxon>Cavosteliaceae</taxon>
        <taxon>Planoprotostelium</taxon>
    </lineage>
</organism>
<reference evidence="1 2" key="1">
    <citation type="journal article" date="2018" name="Genome Biol. Evol.">
        <title>Multiple Roots of Fruiting Body Formation in Amoebozoa.</title>
        <authorList>
            <person name="Hillmann F."/>
            <person name="Forbes G."/>
            <person name="Novohradska S."/>
            <person name="Ferling I."/>
            <person name="Riege K."/>
            <person name="Groth M."/>
            <person name="Westermann M."/>
            <person name="Marz M."/>
            <person name="Spaller T."/>
            <person name="Winckler T."/>
            <person name="Schaap P."/>
            <person name="Glockner G."/>
        </authorList>
    </citation>
    <scope>NUCLEOTIDE SEQUENCE [LARGE SCALE GENOMIC DNA]</scope>
    <source>
        <strain evidence="1 2">Jena</strain>
    </source>
</reference>
<dbReference type="AlphaFoldDB" id="A0A2P6MRZ9"/>
<dbReference type="EMBL" id="MDYQ01000461">
    <property type="protein sequence ID" value="PRP74488.1"/>
    <property type="molecule type" value="Genomic_DNA"/>
</dbReference>
<evidence type="ECO:0000313" key="1">
    <source>
        <dbReference type="EMBL" id="PRP74488.1"/>
    </source>
</evidence>
<proteinExistence type="predicted"/>
<comment type="caution">
    <text evidence="1">The sequence shown here is derived from an EMBL/GenBank/DDBJ whole genome shotgun (WGS) entry which is preliminary data.</text>
</comment>
<evidence type="ECO:0000313" key="2">
    <source>
        <dbReference type="Proteomes" id="UP000241769"/>
    </source>
</evidence>
<sequence>ACCGPYVIAGLGGNLNTRVHVDKVLAPFTTVPTMIDKKRMEGLLSSDLGSKFYGPDTLVKDYPSLFQSGGTYDDVVVGALKTALDTPLRRHEDSEMVWGSFWDRMFLDLWTCLKSIVFERNELVIARNQEDETMTKQRVRRDFYGYCRDFLLVVGEDKSCGESLGAAEKDLKDKNNTFATSGSSIQFYQMDNQSTPELISVTSTLNASFLGTRVNIIKVGLNVMRWMRTVLRGQVIKRDNSTISFHKDYVKKAVDVCDESQLLRLIKLYTKLDLVCSIKATQAYWNGRKVDEEIKFQGWGDLVLHLTPMAMHRMPRSVDDANQCVTDVLAFLASFHSLGYVHLSGEQPPKGAKSIPPDAFHHDGFTYQHDLQMFGNMLGEIGEELSNSAAYKFGVFLQKKGLGHYKNITNAVNGWRFSKLAVGVFRQEKRVHKVCFGKPRENASTQGTLMLFSALQSLLKAL</sequence>
<feature type="non-terminal residue" evidence="1">
    <location>
        <position position="1"/>
    </location>
</feature>
<protein>
    <submittedName>
        <fullName evidence="1">Uncharacterized protein</fullName>
    </submittedName>
</protein>
<accession>A0A2P6MRZ9</accession>
<dbReference type="Proteomes" id="UP000241769">
    <property type="component" value="Unassembled WGS sequence"/>
</dbReference>